<name>A0A6B8TSD8_9CORY</name>
<proteinExistence type="predicted"/>
<dbReference type="Proteomes" id="UP000426857">
    <property type="component" value="Chromosome"/>
</dbReference>
<evidence type="ECO:0000313" key="1">
    <source>
        <dbReference type="EMBL" id="QGS34083.1"/>
    </source>
</evidence>
<protein>
    <submittedName>
        <fullName evidence="1">Uncharacterized protein</fullName>
    </submittedName>
</protein>
<dbReference type="EMBL" id="CP046322">
    <property type="protein sequence ID" value="QGS34083.1"/>
    <property type="molecule type" value="Genomic_DNA"/>
</dbReference>
<gene>
    <name evidence="1" type="ORF">FOB82_03095</name>
</gene>
<evidence type="ECO:0000313" key="2">
    <source>
        <dbReference type="Proteomes" id="UP000426857"/>
    </source>
</evidence>
<reference evidence="1 2" key="1">
    <citation type="submission" date="2019-11" db="EMBL/GenBank/DDBJ databases">
        <title>FDA dAtabase for Regulatory Grade micrObial Sequences (FDA-ARGOS): Supporting development and validation of Infectious Disease Dx tests.</title>
        <authorList>
            <person name="Kerrigan L."/>
            <person name="Long C."/>
            <person name="Tallon L."/>
            <person name="Sadzewicz L."/>
            <person name="Vavikolanu K."/>
            <person name="Mehta A."/>
            <person name="Aluvathingal J."/>
            <person name="Nadendla S."/>
            <person name="Yan Y."/>
            <person name="Sichtig H."/>
        </authorList>
    </citation>
    <scope>NUCLEOTIDE SEQUENCE [LARGE SCALE GENOMIC DNA]</scope>
    <source>
        <strain evidence="1 2">FDAARGOS_674</strain>
    </source>
</reference>
<sequence>MTTAERLAAEELDRFFFRRRLQTRLQAVASSLSRPAADLLLEGAADPRRRIPCDGVHLPYLPAAELVRHGCIADEGRLTGHGIAVAERIEALRAAKRALEEWEEPS</sequence>
<dbReference type="KEGG" id="cxe:FOB82_03095"/>
<dbReference type="RefSeq" id="WP_155867882.1">
    <property type="nucleotide sequence ID" value="NZ_CP046322.1"/>
</dbReference>
<organism evidence="1 2">
    <name type="scientific">Corynebacterium xerosis</name>
    <dbReference type="NCBI Taxonomy" id="1725"/>
    <lineage>
        <taxon>Bacteria</taxon>
        <taxon>Bacillati</taxon>
        <taxon>Actinomycetota</taxon>
        <taxon>Actinomycetes</taxon>
        <taxon>Mycobacteriales</taxon>
        <taxon>Corynebacteriaceae</taxon>
        <taxon>Corynebacterium</taxon>
    </lineage>
</organism>
<dbReference type="AlphaFoldDB" id="A0A6B8TSD8"/>
<accession>A0A6B8TSD8</accession>